<evidence type="ECO:0000256" key="4">
    <source>
        <dbReference type="ARBA" id="ARBA00022884"/>
    </source>
</evidence>
<dbReference type="SUPFAM" id="SSF55418">
    <property type="entry name" value="eIF4e-like"/>
    <property type="match status" value="1"/>
</dbReference>
<dbReference type="InterPro" id="IPR001040">
    <property type="entry name" value="TIF_eIF_4E"/>
</dbReference>
<keyword evidence="2 6" id="KW-0396">Initiation factor</keyword>
<evidence type="ECO:0000256" key="3">
    <source>
        <dbReference type="ARBA" id="ARBA00022845"/>
    </source>
</evidence>
<dbReference type="OrthoDB" id="590761at2759"/>
<evidence type="ECO:0000313" key="8">
    <source>
        <dbReference type="Proteomes" id="UP000245383"/>
    </source>
</evidence>
<evidence type="ECO:0000256" key="6">
    <source>
        <dbReference type="RuleBase" id="RU004374"/>
    </source>
</evidence>
<evidence type="ECO:0000256" key="2">
    <source>
        <dbReference type="ARBA" id="ARBA00022540"/>
    </source>
</evidence>
<dbReference type="Proteomes" id="UP000245383">
    <property type="component" value="Unassembled WGS sequence"/>
</dbReference>
<dbReference type="GO" id="GO:0006417">
    <property type="term" value="P:regulation of translation"/>
    <property type="evidence" value="ECO:0007669"/>
    <property type="project" value="UniProtKB-KW"/>
</dbReference>
<protein>
    <recommendedName>
        <fullName evidence="9">Eukaryotic translation initiation factor 4E</fullName>
    </recommendedName>
</protein>
<accession>A0A2T9YK71</accession>
<dbReference type="PANTHER" id="PTHR11960:SF8">
    <property type="entry name" value="EUKARYOTIC TRANSLATION INITIATION FACTOR 4E1-RELATED"/>
    <property type="match status" value="1"/>
</dbReference>
<dbReference type="InterPro" id="IPR023398">
    <property type="entry name" value="TIF_eIF4e-like"/>
</dbReference>
<reference evidence="7 8" key="1">
    <citation type="journal article" date="2018" name="MBio">
        <title>Comparative Genomics Reveals the Core Gene Toolbox for the Fungus-Insect Symbiosis.</title>
        <authorList>
            <person name="Wang Y."/>
            <person name="Stata M."/>
            <person name="Wang W."/>
            <person name="Stajich J.E."/>
            <person name="White M.M."/>
            <person name="Moncalvo J.M."/>
        </authorList>
    </citation>
    <scope>NUCLEOTIDE SEQUENCE [LARGE SCALE GENOMIC DNA]</scope>
    <source>
        <strain evidence="7 8">SWE-8-4</strain>
    </source>
</reference>
<keyword evidence="3" id="KW-0810">Translation regulation</keyword>
<organism evidence="7 8">
    <name type="scientific">Smittium simulii</name>
    <dbReference type="NCBI Taxonomy" id="133385"/>
    <lineage>
        <taxon>Eukaryota</taxon>
        <taxon>Fungi</taxon>
        <taxon>Fungi incertae sedis</taxon>
        <taxon>Zoopagomycota</taxon>
        <taxon>Kickxellomycotina</taxon>
        <taxon>Harpellomycetes</taxon>
        <taxon>Harpellales</taxon>
        <taxon>Legeriomycetaceae</taxon>
        <taxon>Smittium</taxon>
    </lineage>
</organism>
<comment type="caution">
    <text evidence="7">The sequence shown here is derived from an EMBL/GenBank/DDBJ whole genome shotgun (WGS) entry which is preliminary data.</text>
</comment>
<evidence type="ECO:0000256" key="5">
    <source>
        <dbReference type="ARBA" id="ARBA00022917"/>
    </source>
</evidence>
<evidence type="ECO:0008006" key="9">
    <source>
        <dbReference type="Google" id="ProtNLM"/>
    </source>
</evidence>
<dbReference type="PANTHER" id="PTHR11960">
    <property type="entry name" value="EUKARYOTIC TRANSLATION INITIATION FACTOR 4E RELATED"/>
    <property type="match status" value="1"/>
</dbReference>
<gene>
    <name evidence="7" type="ORF">BB561_003623</name>
</gene>
<dbReference type="GO" id="GO:0016281">
    <property type="term" value="C:eukaryotic translation initiation factor 4F complex"/>
    <property type="evidence" value="ECO:0007669"/>
    <property type="project" value="TreeGrafter"/>
</dbReference>
<dbReference type="Pfam" id="PF01652">
    <property type="entry name" value="IF4E"/>
    <property type="match status" value="1"/>
</dbReference>
<dbReference type="STRING" id="133385.A0A2T9YK71"/>
<dbReference type="GO" id="GO:0000340">
    <property type="term" value="F:RNA 7-methylguanosine cap binding"/>
    <property type="evidence" value="ECO:0007669"/>
    <property type="project" value="TreeGrafter"/>
</dbReference>
<keyword evidence="4 6" id="KW-0694">RNA-binding</keyword>
<keyword evidence="8" id="KW-1185">Reference proteome</keyword>
<name>A0A2T9YK71_9FUNG</name>
<keyword evidence="5 6" id="KW-0648">Protein biosynthesis</keyword>
<dbReference type="AlphaFoldDB" id="A0A2T9YK71"/>
<dbReference type="Gene3D" id="3.30.760.10">
    <property type="entry name" value="RNA Cap, Translation Initiation Factor Eif4e"/>
    <property type="match status" value="1"/>
</dbReference>
<proteinExistence type="inferred from homology"/>
<dbReference type="GO" id="GO:0003743">
    <property type="term" value="F:translation initiation factor activity"/>
    <property type="evidence" value="ECO:0007669"/>
    <property type="project" value="UniProtKB-KW"/>
</dbReference>
<evidence type="ECO:0000313" key="7">
    <source>
        <dbReference type="EMBL" id="PVU92742.1"/>
    </source>
</evidence>
<evidence type="ECO:0000256" key="1">
    <source>
        <dbReference type="ARBA" id="ARBA00009860"/>
    </source>
</evidence>
<comment type="similarity">
    <text evidence="1 6">Belongs to the eukaryotic initiation factor 4E family.</text>
</comment>
<sequence length="159" mass="18494">MTTVFADPVNFNAYHPLKNEWTLWYDCPSKKINEHNWTQNLKNLTNFKTIEDFWGVINNIVPSNELSLGANYHIFKSGIKPMWEDPNNERGGRLSISFQKSTGDRINDIWLQSLAFTIGANFEHDDEICGIIFSNRKVCFRISLWLKSYENRDATETIA</sequence>
<dbReference type="EMBL" id="MBFR01000150">
    <property type="protein sequence ID" value="PVU92742.1"/>
    <property type="molecule type" value="Genomic_DNA"/>
</dbReference>